<proteinExistence type="predicted"/>
<evidence type="ECO:0000313" key="2">
    <source>
        <dbReference type="Proteomes" id="UP000688137"/>
    </source>
</evidence>
<dbReference type="Proteomes" id="UP000688137">
    <property type="component" value="Unassembled WGS sequence"/>
</dbReference>
<keyword evidence="2" id="KW-1185">Reference proteome</keyword>
<organism evidence="1 2">
    <name type="scientific">Paramecium primaurelia</name>
    <dbReference type="NCBI Taxonomy" id="5886"/>
    <lineage>
        <taxon>Eukaryota</taxon>
        <taxon>Sar</taxon>
        <taxon>Alveolata</taxon>
        <taxon>Ciliophora</taxon>
        <taxon>Intramacronucleata</taxon>
        <taxon>Oligohymenophorea</taxon>
        <taxon>Peniculida</taxon>
        <taxon>Parameciidae</taxon>
        <taxon>Paramecium</taxon>
    </lineage>
</organism>
<comment type="caution">
    <text evidence="1">The sequence shown here is derived from an EMBL/GenBank/DDBJ whole genome shotgun (WGS) entry which is preliminary data.</text>
</comment>
<evidence type="ECO:0000313" key="1">
    <source>
        <dbReference type="EMBL" id="CAD8072241.1"/>
    </source>
</evidence>
<gene>
    <name evidence="1" type="ORF">PPRIM_AZ9-3.1.T0490024</name>
</gene>
<sequence>MIENVYKHITNLLNTCLPMPLNSLNYYPQLLEYFEKNNIKLNSISYSNEIFQPKDLKLIYEVISFFYNYQNIQNSSDLFTILTQEDPQMQKTIENFLNLWILLIKAKQHYEDKQKQSQDIQMNNTKKSETVEEDDKVKFDINFERNNDEIQKFLDHINKAFIDYKNPQPNLQHQQDFLNYSQISDFQDQEQIELYQQRESQYDYEDLQKFQQSNCWTQE</sequence>
<name>A0A8S1M309_PARPR</name>
<dbReference type="OMA" id="QRESQYD"/>
<protein>
    <submittedName>
        <fullName evidence="1">Uncharacterized protein</fullName>
    </submittedName>
</protein>
<reference evidence="1" key="1">
    <citation type="submission" date="2021-01" db="EMBL/GenBank/DDBJ databases">
        <authorList>
            <consortium name="Genoscope - CEA"/>
            <person name="William W."/>
        </authorList>
    </citation>
    <scope>NUCLEOTIDE SEQUENCE</scope>
</reference>
<dbReference type="AlphaFoldDB" id="A0A8S1M309"/>
<dbReference type="EMBL" id="CAJJDM010000049">
    <property type="protein sequence ID" value="CAD8072241.1"/>
    <property type="molecule type" value="Genomic_DNA"/>
</dbReference>
<accession>A0A8S1M309</accession>